<dbReference type="PROSITE" id="PS00232">
    <property type="entry name" value="CADHERIN_1"/>
    <property type="match status" value="7"/>
</dbReference>
<feature type="domain" description="Cadherin" evidence="13">
    <location>
        <begin position="1824"/>
        <end position="1949"/>
    </location>
</feature>
<dbReference type="InterPro" id="IPR002126">
    <property type="entry name" value="Cadherin-like_dom"/>
</dbReference>
<feature type="domain" description="Cadherin" evidence="13">
    <location>
        <begin position="1072"/>
        <end position="1190"/>
    </location>
</feature>
<dbReference type="SUPFAM" id="SSF49265">
    <property type="entry name" value="Fibronectin type III"/>
    <property type="match status" value="7"/>
</dbReference>
<dbReference type="Gene3D" id="2.60.40.60">
    <property type="entry name" value="Cadherins"/>
    <property type="match status" value="11"/>
</dbReference>
<evidence type="ECO:0000256" key="7">
    <source>
        <dbReference type="ARBA" id="ARBA00022889"/>
    </source>
</evidence>
<gene>
    <name evidence="15" type="primary">FAT4</name>
    <name evidence="15" type="ORF">BLAG_LOCUS10022</name>
</gene>
<evidence type="ECO:0000259" key="14">
    <source>
        <dbReference type="PROSITE" id="PS50853"/>
    </source>
</evidence>
<feature type="domain" description="Cadherin" evidence="13">
    <location>
        <begin position="1616"/>
        <end position="1718"/>
    </location>
</feature>
<reference evidence="15" key="1">
    <citation type="submission" date="2022-01" db="EMBL/GenBank/DDBJ databases">
        <authorList>
            <person name="Braso-Vives M."/>
        </authorList>
    </citation>
    <scope>NUCLEOTIDE SEQUENCE</scope>
</reference>
<evidence type="ECO:0000256" key="9">
    <source>
        <dbReference type="ARBA" id="ARBA00023136"/>
    </source>
</evidence>
<sequence>MTTTAAEVEMPSNLRLILRETDRLGVEWTAPSSADGYRVTFQASGDAEIDSVDSAPNTTHTIRNLTAGTSYAVRIYSIDGRRESAPLEAHFGTRPEAPTSLHVTTLDSYRLQVTWNASSSADFYRVTYQTSGGPETDSATSIAGTTHIIGSLSPGILYTVRVYGIKNVVEGQPIQGDQRTDPEAPTNMQFGTVGTDSLLVSWTTSISADAYRVTYQASWGLEITDGIQDSTASLVDGLSAGTLYTIRVYSRRNDTEGLPLEGDQRTKPEAPTDLQFTTVDTDSLQVTWNASSSADTYIVSYQMSGGAEIVSVYSISDGTHTIGSLTPGTLYTVRVIGLKNGSESDSLQGVQGTKPEAPTNMQLSAVDSDRLQVTWNASSSADAYRVTYQTSGGPETDYVSSTPNTTLNIEGLVELTSFTVSVYSITNGVESLPLQGMERTLPEAPTNLQLVTVATDRLEVTWIGSADGYTVRAEGAGNESIVSTTGTTHHFWGLSPGTLYNVRVIGIQNGSQSLSLDGQQGTKPEAPTNLQFIAMSTSSLVLAWTASSSADTYKVTYQTPGGAEINSSPSIAGTTHTIRNLAAGNMYTVRVYGSKHDVESDPLQRDQRTNPEAPTNLQFITVETDSLRVSWTASSSADTYRVVYMNQTSGGDEIVSVNSTSNTTHTIDSLSPGTLYTVMVYGNKNGSESLPLEGEQGTRPESPTNLRLETDGLDGIGVFWNASSSVDAYNVTYQDFGGTENVDVIPGDRTRHDISGLPSGTLYTVRVYGIKNDVASLPLQGYQRTIVASPRPIHIPSSDSVTENSINITWKDADGAKDSYNISISPPDGDNPTGSVDDEDPLVYTFTGLTAGTSYTISVTTISGGDSSVATIRNQMTPVAQARNVSIAEATKSNITVTWAAAAGAKDSYSISITPPDGDNPTGSVNDTDPLEYAFTGLTPGTLYSINVITVSGSWNSVSSTKAQRTKPNPPGAITTDIVSASIATWEPSTGGVVSGYQVIYRTEDGSPYHIMAFDNGTGNTASSLVALTTGTLYTLEVYAFSDDGGYRTESDRKILTVVANTAPTPLLQTCVTNSQMFNVMEEATGVTTYTLLIPDSTTCQNCSIVYEETTCFIDDAYNVSSYVVANSSSTTSCNLIIISPIDRETTPSVRFAVSWTRTVYNNGFIVHEDCGSIPVELLVVDVNDNPPVFGTDTTKTLYIRDQTPVKTILAVALAKDADTGLNADIKYNIPALTASENFEVDSDGVVTTRRELTQTLLRQSGLLLDEEVEVVVMATDGVHNTTTTLSFTFLDPGGVNTSASTYEVSLLEEEPVGTVVINLRDQRTFDNDNIIYSFSHTAKGFALNSTSGEVTTAEVLDREEEDVYELTISVSDPGGCYASASIGITVRVKDVNDNAPVFLDTSYSGRIQEDAGRGHAVTINGPGISAVDEDLGRNSQIKYALDCCQDAFIIDENTGEITAVNSLDRENTSVYHLTVVARDNPSNDSLRRESRTNVTITVLDINDNRPTFIGISPLKISLYENETVNSIVATVKAMDPDEGSNGLVFYEIRSGAEGRFTVTPGTGQVKIAGELDRETNDFYQLEISASDGSNPPKVTSGFYLNITVEDVNDNIPTFSESSYALTVQEETETGTVVGNITAEDLDMSANARIRYTFTEAVEHFAISETTGTLTVLSILDFDNATHPKLSSFTVQASDGTFSSTVEVQVSLMDINDNAPTYRADNYDTTLLYLIHPAFVTVVDATDRDSGTNSEISYSFVNDSSMTTLFDIDQSTGIIWLESDPGDIEAVNLTVAAADNGNPSKNTTTTILIEINKPPTGAYRVSFNGTTFEGGVEENSNIEQLVTSLTANVLGTGLMPCQEKLRYKLAARSDDFEFTVNDTKGEIRTRGIVFDRETRGSYTFAVVVENTCPDLDEKSFDYTSAEDMGVPPLNSTCTVHVRVLDINDNAPKFADPDYRTELPEDLPIFTQLNITISASDDDAGTNGNIGFSLHGLGSHLFSIEGVSGVVSLAGNLDYENKTQYNLTVTATDNGHPNKASTSVPLFIEVTDANDNPPIFDCDDYNSSTYRDVPTTDVLVTVSATDRDSGLNKELLYSITGLYGIQPARGTVMETLFNITSSTGEIRVTTDFINDDIQQYELIITATDMGNPPLSSTTTVVIDVASSNFAPEFLDIPAVSPVQEDNNANGMPSTWNPIIVQATDNDTEDEGQVKFVLPGHNNISELFRIDRTVYDNAREVFSAEILQNAPLDREKYPSGLNITVLAVDQGATPKTSTAMIHITLTDVNDNPPTLVDLVESVAIPQLVPR</sequence>
<feature type="domain" description="Cadherin" evidence="13">
    <location>
        <begin position="1511"/>
        <end position="1615"/>
    </location>
</feature>
<evidence type="ECO:0000256" key="12">
    <source>
        <dbReference type="PROSITE-ProRule" id="PRU00043"/>
    </source>
</evidence>
<proteinExistence type="predicted"/>
<evidence type="ECO:0000256" key="8">
    <source>
        <dbReference type="ARBA" id="ARBA00022989"/>
    </source>
</evidence>
<dbReference type="GO" id="GO:0005509">
    <property type="term" value="F:calcium ion binding"/>
    <property type="evidence" value="ECO:0007669"/>
    <property type="project" value="UniProtKB-UniRule"/>
</dbReference>
<feature type="domain" description="Fibronectin type-III" evidence="14">
    <location>
        <begin position="613"/>
        <end position="702"/>
    </location>
</feature>
<feature type="domain" description="Fibronectin type-III" evidence="14">
    <location>
        <begin position="10"/>
        <end position="97"/>
    </location>
</feature>
<evidence type="ECO:0000256" key="10">
    <source>
        <dbReference type="ARBA" id="ARBA00023157"/>
    </source>
</evidence>
<keyword evidence="6 12" id="KW-0106">Calcium</keyword>
<evidence type="ECO:0000256" key="1">
    <source>
        <dbReference type="ARBA" id="ARBA00004167"/>
    </source>
</evidence>
<feature type="domain" description="Cadherin" evidence="13">
    <location>
        <begin position="2177"/>
        <end position="2289"/>
    </location>
</feature>
<dbReference type="SMART" id="SM00060">
    <property type="entry name" value="FN3"/>
    <property type="match status" value="12"/>
</dbReference>
<feature type="domain" description="Fibronectin type-III" evidence="14">
    <location>
        <begin position="789"/>
        <end position="882"/>
    </location>
</feature>
<dbReference type="FunFam" id="2.60.40.60:FF:000092">
    <property type="entry name" value="Protocadherin 8"/>
    <property type="match status" value="1"/>
</dbReference>
<dbReference type="Pfam" id="PF00028">
    <property type="entry name" value="Cadherin"/>
    <property type="match status" value="8"/>
</dbReference>
<dbReference type="GO" id="GO:0007156">
    <property type="term" value="P:homophilic cell adhesion via plasma membrane adhesion molecules"/>
    <property type="evidence" value="ECO:0007669"/>
    <property type="project" value="InterPro"/>
</dbReference>
<dbReference type="FunFam" id="2.60.40.60:FF:000020">
    <property type="entry name" value="Dachsous cadherin-related 1b"/>
    <property type="match status" value="2"/>
</dbReference>
<dbReference type="PANTHER" id="PTHR46708:SF2">
    <property type="entry name" value="FIBRONECTIN TYPE-III DOMAIN-CONTAINING PROTEIN"/>
    <property type="match status" value="1"/>
</dbReference>
<dbReference type="InterPro" id="IPR020894">
    <property type="entry name" value="Cadherin_CS"/>
</dbReference>
<dbReference type="EMBL" id="OV696702">
    <property type="protein sequence ID" value="CAH1248714.1"/>
    <property type="molecule type" value="Genomic_DNA"/>
</dbReference>
<dbReference type="Gene3D" id="6.10.250.2590">
    <property type="match status" value="3"/>
</dbReference>
<evidence type="ECO:0000256" key="4">
    <source>
        <dbReference type="ARBA" id="ARBA00022729"/>
    </source>
</evidence>
<protein>
    <submittedName>
        <fullName evidence="15">FAT4 protein</fullName>
    </submittedName>
</protein>
<dbReference type="CDD" id="cd00063">
    <property type="entry name" value="FN3"/>
    <property type="match status" value="12"/>
</dbReference>
<evidence type="ECO:0000313" key="15">
    <source>
        <dbReference type="EMBL" id="CAH1248714.1"/>
    </source>
</evidence>
<feature type="domain" description="Cadherin" evidence="13">
    <location>
        <begin position="1299"/>
        <end position="1399"/>
    </location>
</feature>
<evidence type="ECO:0000259" key="13">
    <source>
        <dbReference type="PROSITE" id="PS50268"/>
    </source>
</evidence>
<feature type="domain" description="Cadherin" evidence="13">
    <location>
        <begin position="1192"/>
        <end position="1303"/>
    </location>
</feature>
<evidence type="ECO:0000256" key="11">
    <source>
        <dbReference type="ARBA" id="ARBA00023180"/>
    </source>
</evidence>
<feature type="domain" description="Fibronectin type-III" evidence="14">
    <location>
        <begin position="270"/>
        <end position="357"/>
    </location>
</feature>
<keyword evidence="9" id="KW-0472">Membrane</keyword>
<feature type="domain" description="Cadherin" evidence="13">
    <location>
        <begin position="1950"/>
        <end position="2055"/>
    </location>
</feature>
<accession>A0A8J9Z6L8</accession>
<dbReference type="GO" id="GO:0005886">
    <property type="term" value="C:plasma membrane"/>
    <property type="evidence" value="ECO:0007669"/>
    <property type="project" value="InterPro"/>
</dbReference>
<keyword evidence="7" id="KW-0130">Cell adhesion</keyword>
<dbReference type="Proteomes" id="UP000838412">
    <property type="component" value="Chromosome 17"/>
</dbReference>
<dbReference type="PROSITE" id="PS50268">
    <property type="entry name" value="CADHERIN_2"/>
    <property type="match status" value="11"/>
</dbReference>
<organism evidence="15 16">
    <name type="scientific">Branchiostoma lanceolatum</name>
    <name type="common">Common lancelet</name>
    <name type="synonym">Amphioxus lanceolatum</name>
    <dbReference type="NCBI Taxonomy" id="7740"/>
    <lineage>
        <taxon>Eukaryota</taxon>
        <taxon>Metazoa</taxon>
        <taxon>Chordata</taxon>
        <taxon>Cephalochordata</taxon>
        <taxon>Leptocardii</taxon>
        <taxon>Amphioxiformes</taxon>
        <taxon>Branchiostomatidae</taxon>
        <taxon>Branchiostoma</taxon>
    </lineage>
</organism>
<dbReference type="Gene3D" id="2.60.40.10">
    <property type="entry name" value="Immunoglobulins"/>
    <property type="match status" value="12"/>
</dbReference>
<feature type="domain" description="Cadherin" evidence="13">
    <location>
        <begin position="1736"/>
        <end position="1811"/>
    </location>
</feature>
<comment type="subcellular location">
    <subcellularLocation>
        <location evidence="1">Membrane</location>
        <topology evidence="1">Single-pass membrane protein</topology>
    </subcellularLocation>
</comment>
<keyword evidence="11" id="KW-0325">Glycoprotein</keyword>
<dbReference type="Pfam" id="PF00041">
    <property type="entry name" value="fn3"/>
    <property type="match status" value="12"/>
</dbReference>
<dbReference type="OrthoDB" id="6252479at2759"/>
<dbReference type="InterPro" id="IPR003961">
    <property type="entry name" value="FN3_dom"/>
</dbReference>
<dbReference type="InterPro" id="IPR036116">
    <property type="entry name" value="FN3_sf"/>
</dbReference>
<evidence type="ECO:0000256" key="2">
    <source>
        <dbReference type="ARBA" id="ARBA00022536"/>
    </source>
</evidence>
<keyword evidence="5" id="KW-0677">Repeat</keyword>
<dbReference type="FunFam" id="2.60.40.60:FF:000039">
    <property type="entry name" value="FAT atypical cadherin 3"/>
    <property type="match status" value="1"/>
</dbReference>
<feature type="domain" description="Fibronectin type-III" evidence="14">
    <location>
        <begin position="967"/>
        <end position="1065"/>
    </location>
</feature>
<evidence type="ECO:0000256" key="5">
    <source>
        <dbReference type="ARBA" id="ARBA00022737"/>
    </source>
</evidence>
<evidence type="ECO:0000256" key="3">
    <source>
        <dbReference type="ARBA" id="ARBA00022692"/>
    </source>
</evidence>
<keyword evidence="2" id="KW-0245">EGF-like domain</keyword>
<dbReference type="InterPro" id="IPR050991">
    <property type="entry name" value="ECM_Regulatory_Proteins"/>
</dbReference>
<dbReference type="PANTHER" id="PTHR46708">
    <property type="entry name" value="TENASCIN"/>
    <property type="match status" value="1"/>
</dbReference>
<feature type="domain" description="Fibronectin type-III" evidence="14">
    <location>
        <begin position="184"/>
        <end position="269"/>
    </location>
</feature>
<feature type="domain" description="Fibronectin type-III" evidence="14">
    <location>
        <begin position="98"/>
        <end position="183"/>
    </location>
</feature>
<dbReference type="PROSITE" id="PS50853">
    <property type="entry name" value="FN3"/>
    <property type="match status" value="9"/>
</dbReference>
<evidence type="ECO:0000313" key="16">
    <source>
        <dbReference type="Proteomes" id="UP000838412"/>
    </source>
</evidence>
<keyword evidence="3" id="KW-0812">Transmembrane</keyword>
<dbReference type="CDD" id="cd11304">
    <property type="entry name" value="Cadherin_repeat"/>
    <property type="match status" value="9"/>
</dbReference>
<keyword evidence="4" id="KW-0732">Signal</keyword>
<feature type="domain" description="Fibronectin type-III" evidence="14">
    <location>
        <begin position="444"/>
        <end position="526"/>
    </location>
</feature>
<keyword evidence="16" id="KW-1185">Reference proteome</keyword>
<dbReference type="SMART" id="SM00112">
    <property type="entry name" value="CA"/>
    <property type="match status" value="11"/>
</dbReference>
<dbReference type="PRINTS" id="PR00205">
    <property type="entry name" value="CADHERIN"/>
</dbReference>
<feature type="domain" description="Cadherin" evidence="13">
    <location>
        <begin position="2073"/>
        <end position="2168"/>
    </location>
</feature>
<keyword evidence="8" id="KW-1133">Transmembrane helix</keyword>
<feature type="domain" description="Fibronectin type-III" evidence="14">
    <location>
        <begin position="358"/>
        <end position="443"/>
    </location>
</feature>
<dbReference type="SUPFAM" id="SSF49313">
    <property type="entry name" value="Cadherin-like"/>
    <property type="match status" value="10"/>
</dbReference>
<dbReference type="InterPro" id="IPR015919">
    <property type="entry name" value="Cadherin-like_sf"/>
</dbReference>
<dbReference type="FunFam" id="2.60.40.60:FF:000033">
    <property type="entry name" value="FAT atypical cadherin 1"/>
    <property type="match status" value="2"/>
</dbReference>
<feature type="domain" description="Cadherin" evidence="13">
    <location>
        <begin position="1400"/>
        <end position="1509"/>
    </location>
</feature>
<dbReference type="InterPro" id="IPR013783">
    <property type="entry name" value="Ig-like_fold"/>
</dbReference>
<evidence type="ECO:0000256" key="6">
    <source>
        <dbReference type="ARBA" id="ARBA00022837"/>
    </source>
</evidence>
<keyword evidence="10" id="KW-1015">Disulfide bond</keyword>
<name>A0A8J9Z6L8_BRALA</name>